<dbReference type="Gene3D" id="1.10.357.150">
    <property type="match status" value="1"/>
</dbReference>
<keyword evidence="6" id="KW-1185">Reference proteome</keyword>
<comment type="caution">
    <text evidence="5">The sequence shown here is derived from an EMBL/GenBank/DDBJ whole genome shotgun (WGS) entry which is preliminary data.</text>
</comment>
<dbReference type="InterPro" id="IPR048343">
    <property type="entry name" value="ZW10_C"/>
</dbReference>
<dbReference type="GO" id="GO:0006888">
    <property type="term" value="P:endoplasmic reticulum to Golgi vesicle-mediated transport"/>
    <property type="evidence" value="ECO:0007669"/>
    <property type="project" value="TreeGrafter"/>
</dbReference>
<feature type="domain" description="Centromere/kinetochore protein zw10 C-terminal" evidence="3">
    <location>
        <begin position="406"/>
        <end position="485"/>
    </location>
</feature>
<evidence type="ECO:0008006" key="7">
    <source>
        <dbReference type="Google" id="ProtNLM"/>
    </source>
</evidence>
<dbReference type="GO" id="GO:0005737">
    <property type="term" value="C:cytoplasm"/>
    <property type="evidence" value="ECO:0007669"/>
    <property type="project" value="GOC"/>
</dbReference>
<dbReference type="PANTHER" id="PTHR12205:SF0">
    <property type="entry name" value="CENTROMERE_KINETOCHORE PROTEIN ZW10 HOMOLOG"/>
    <property type="match status" value="1"/>
</dbReference>
<dbReference type="Proteomes" id="UP001431783">
    <property type="component" value="Unassembled WGS sequence"/>
</dbReference>
<dbReference type="GO" id="GO:1990423">
    <property type="term" value="C:RZZ complex"/>
    <property type="evidence" value="ECO:0007669"/>
    <property type="project" value="TreeGrafter"/>
</dbReference>
<reference evidence="5 6" key="1">
    <citation type="submission" date="2023-03" db="EMBL/GenBank/DDBJ databases">
        <title>Genome insight into feeding habits of ladybird beetles.</title>
        <authorList>
            <person name="Li H.-S."/>
            <person name="Huang Y.-H."/>
            <person name="Pang H."/>
        </authorList>
    </citation>
    <scope>NUCLEOTIDE SEQUENCE [LARGE SCALE GENOMIC DNA]</scope>
    <source>
        <strain evidence="5">SYSU_2023b</strain>
        <tissue evidence="5">Whole body</tissue>
    </source>
</reference>
<dbReference type="Pfam" id="PF20665">
    <property type="entry name" value="Zw10_middle"/>
    <property type="match status" value="1"/>
</dbReference>
<feature type="coiled-coil region" evidence="1">
    <location>
        <begin position="77"/>
        <end position="104"/>
    </location>
</feature>
<evidence type="ECO:0000259" key="3">
    <source>
        <dbReference type="Pfam" id="PF20666"/>
    </source>
</evidence>
<evidence type="ECO:0000313" key="6">
    <source>
        <dbReference type="Proteomes" id="UP001431783"/>
    </source>
</evidence>
<protein>
    <recommendedName>
        <fullName evidence="7">Centromere/kinetochore protein zw10-like protein</fullName>
    </recommendedName>
</protein>
<dbReference type="PANTHER" id="PTHR12205">
    <property type="entry name" value="CENTROMERE/KINETOCHORE PROTEIN ZW10"/>
    <property type="match status" value="1"/>
</dbReference>
<organism evidence="5 6">
    <name type="scientific">Henosepilachna vigintioctopunctata</name>
    <dbReference type="NCBI Taxonomy" id="420089"/>
    <lineage>
        <taxon>Eukaryota</taxon>
        <taxon>Metazoa</taxon>
        <taxon>Ecdysozoa</taxon>
        <taxon>Arthropoda</taxon>
        <taxon>Hexapoda</taxon>
        <taxon>Insecta</taxon>
        <taxon>Pterygota</taxon>
        <taxon>Neoptera</taxon>
        <taxon>Endopterygota</taxon>
        <taxon>Coleoptera</taxon>
        <taxon>Polyphaga</taxon>
        <taxon>Cucujiformia</taxon>
        <taxon>Coccinelloidea</taxon>
        <taxon>Coccinellidae</taxon>
        <taxon>Epilachninae</taxon>
        <taxon>Epilachnini</taxon>
        <taxon>Henosepilachna</taxon>
    </lineage>
</organism>
<dbReference type="Pfam" id="PF20666">
    <property type="entry name" value="ZW10_C"/>
    <property type="match status" value="1"/>
</dbReference>
<dbReference type="GO" id="GO:0007094">
    <property type="term" value="P:mitotic spindle assembly checkpoint signaling"/>
    <property type="evidence" value="ECO:0007669"/>
    <property type="project" value="TreeGrafter"/>
</dbReference>
<evidence type="ECO:0000259" key="2">
    <source>
        <dbReference type="Pfam" id="PF20665"/>
    </source>
</evidence>
<name>A0AAW1U2K1_9CUCU</name>
<dbReference type="AlphaFoldDB" id="A0AAW1U2K1"/>
<proteinExistence type="predicted"/>
<dbReference type="Pfam" id="PF22766">
    <property type="entry name" value="ZW10_C2"/>
    <property type="match status" value="1"/>
</dbReference>
<evidence type="ECO:0000313" key="5">
    <source>
        <dbReference type="EMBL" id="KAK9877129.1"/>
    </source>
</evidence>
<evidence type="ECO:0000259" key="4">
    <source>
        <dbReference type="Pfam" id="PF22766"/>
    </source>
</evidence>
<dbReference type="EMBL" id="JARQZJ010000040">
    <property type="protein sequence ID" value="KAK9877129.1"/>
    <property type="molecule type" value="Genomic_DNA"/>
</dbReference>
<dbReference type="InterPro" id="IPR046362">
    <property type="entry name" value="Zw10/DSL1_C_sf"/>
</dbReference>
<sequence>MCSISEIFSTKENIEFDDVISKLPEIDEKLKASKREVSSYLTSVEEKIEEQPRRNKQHTFVVNRIRRDLLSLKSCLNNLLNEDIISAENEYKNSIDELEAIDNSILIVKVICEIHERIQELSTLSTDYTNFEKLVELVRLLQRLLKSFPSDTSIPIVEELDKMINGKIENINSLLTEEFHNNCVLIKEGSHSMIKIPKNVDVMHCLLPAIYKNDFTSDMIDNLSKFIWDGLFLPVIKCNCGITLKSEESFEVMEVDVFHTETSIIYNTIFENIILITKFLEKLLNCSLDSSMTLLNFIGRRSKCDLAKIILKECIHKSIPDNWKDFNTFETDLIKSTEELAEILKPHNLFDEEWKYVYKMKEVYCKNKCQYFNEKAREVMRKDLHIIIEVGTMYDPQKPLLEIDEFMRCSISSYMLDFVNIGEELINEICDGPAENREDLFMTYKGIFFNYGDFVAAYHQKLLEAIPQQVAVFYNNCRYLHRQLREWDETFEGHEILSKFCDDSAKAFHQVEEVGRLFFESFIEEQKKQIENILAETNLQNKKTLDKLEENTEKLIRQCLRQQELLKTVWSKVLSYTDYNENIGDIFNCMCRFIINAFTNFEDIEAVVAEHLIEIFKIIVHRGPKLFTDSNEVFIYVPLWHKFNELIFVLGASLVDIDDRWADGKGPLALQFKPYELKGMIRALFQNTDRRAAILAKIRD</sequence>
<feature type="coiled-coil region" evidence="1">
    <location>
        <begin position="523"/>
        <end position="565"/>
    </location>
</feature>
<dbReference type="InterPro" id="IPR048344">
    <property type="entry name" value="Zw10_middle"/>
</dbReference>
<evidence type="ECO:0000256" key="1">
    <source>
        <dbReference type="SAM" id="Coils"/>
    </source>
</evidence>
<feature type="domain" description="Centromere/kinetochore protein zw10 middle" evidence="2">
    <location>
        <begin position="259"/>
        <end position="380"/>
    </location>
</feature>
<feature type="domain" description="ZW10 C-terminal helical" evidence="4">
    <location>
        <begin position="554"/>
        <end position="698"/>
    </location>
</feature>
<dbReference type="InterPro" id="IPR055148">
    <property type="entry name" value="ZW10_C_2"/>
</dbReference>
<accession>A0AAW1U2K1</accession>
<gene>
    <name evidence="5" type="ORF">WA026_016873</name>
</gene>
<keyword evidence="1" id="KW-0175">Coiled coil</keyword>